<gene>
    <name evidence="6" type="ORF">SA2016_0629</name>
</gene>
<dbReference type="OrthoDB" id="3172830at2"/>
<protein>
    <submittedName>
        <fullName evidence="6">Bacterial regulatory s, tetR family protein</fullName>
    </submittedName>
</protein>
<dbReference type="PATRIC" id="fig|37927.3.peg.646"/>
<dbReference type="AlphaFoldDB" id="A0A126ZVY4"/>
<dbReference type="STRING" id="37927.SA2016_0629"/>
<evidence type="ECO:0000313" key="7">
    <source>
        <dbReference type="Proteomes" id="UP000070134"/>
    </source>
</evidence>
<dbReference type="Gene3D" id="1.10.357.10">
    <property type="entry name" value="Tetracycline Repressor, domain 2"/>
    <property type="match status" value="1"/>
</dbReference>
<sequence length="211" mass="21934">MSRATPRTRGTRQRLFDAAIELIGQRGAEAVTVDEIAAAAGVAKGTVYYNFGSKNELVAQLLEYGMGILLEALRGPAAEARPGADVLAEVRGMVGRALGFIEGYPAFVRLWMGEQWRAGGTWQPVLAGMRAAVLAEIRAALERVAGKVPPVPGHDLGTVATALFGAAFMVGVDRVSAVPAKPAGPAVEAVVAVAAGAFGLREPADDTMSHQ</sequence>
<keyword evidence="7" id="KW-1185">Reference proteome</keyword>
<dbReference type="InterPro" id="IPR050109">
    <property type="entry name" value="HTH-type_TetR-like_transc_reg"/>
</dbReference>
<dbReference type="PROSITE" id="PS50977">
    <property type="entry name" value="HTH_TETR_2"/>
    <property type="match status" value="1"/>
</dbReference>
<reference evidence="6 7" key="1">
    <citation type="submission" date="2016-02" db="EMBL/GenBank/DDBJ databases">
        <title>Complete genome of Sinomonas atrocyanea KCTC 3377.</title>
        <authorList>
            <person name="Kim K.M."/>
        </authorList>
    </citation>
    <scope>NUCLEOTIDE SEQUENCE [LARGE SCALE GENOMIC DNA]</scope>
    <source>
        <strain evidence="6 7">KCTC 3377</strain>
    </source>
</reference>
<feature type="domain" description="HTH tetR-type" evidence="5">
    <location>
        <begin position="9"/>
        <end position="69"/>
    </location>
</feature>
<evidence type="ECO:0000256" key="3">
    <source>
        <dbReference type="ARBA" id="ARBA00023163"/>
    </source>
</evidence>
<evidence type="ECO:0000313" key="6">
    <source>
        <dbReference type="EMBL" id="AMM31320.1"/>
    </source>
</evidence>
<dbReference type="RefSeq" id="WP_066495150.1">
    <property type="nucleotide sequence ID" value="NZ_BJMO01000022.1"/>
</dbReference>
<dbReference type="InterPro" id="IPR001647">
    <property type="entry name" value="HTH_TetR"/>
</dbReference>
<keyword evidence="3" id="KW-0804">Transcription</keyword>
<proteinExistence type="predicted"/>
<dbReference type="PRINTS" id="PR00455">
    <property type="entry name" value="HTHTETR"/>
</dbReference>
<dbReference type="PANTHER" id="PTHR30055">
    <property type="entry name" value="HTH-TYPE TRANSCRIPTIONAL REGULATOR RUTR"/>
    <property type="match status" value="1"/>
</dbReference>
<keyword evidence="2 4" id="KW-0238">DNA-binding</keyword>
<dbReference type="InterPro" id="IPR009057">
    <property type="entry name" value="Homeodomain-like_sf"/>
</dbReference>
<dbReference type="GO" id="GO:0000976">
    <property type="term" value="F:transcription cis-regulatory region binding"/>
    <property type="evidence" value="ECO:0007669"/>
    <property type="project" value="TreeGrafter"/>
</dbReference>
<dbReference type="Pfam" id="PF00440">
    <property type="entry name" value="TetR_N"/>
    <property type="match status" value="1"/>
</dbReference>
<evidence type="ECO:0000256" key="4">
    <source>
        <dbReference type="PROSITE-ProRule" id="PRU00335"/>
    </source>
</evidence>
<evidence type="ECO:0000256" key="2">
    <source>
        <dbReference type="ARBA" id="ARBA00023125"/>
    </source>
</evidence>
<evidence type="ECO:0000256" key="1">
    <source>
        <dbReference type="ARBA" id="ARBA00023015"/>
    </source>
</evidence>
<dbReference type="EMBL" id="CP014518">
    <property type="protein sequence ID" value="AMM31320.1"/>
    <property type="molecule type" value="Genomic_DNA"/>
</dbReference>
<accession>A0A126ZVY4</accession>
<dbReference type="PANTHER" id="PTHR30055:SF238">
    <property type="entry name" value="MYCOFACTOCIN BIOSYNTHESIS TRANSCRIPTIONAL REGULATOR MFTR-RELATED"/>
    <property type="match status" value="1"/>
</dbReference>
<dbReference type="GO" id="GO:0003700">
    <property type="term" value="F:DNA-binding transcription factor activity"/>
    <property type="evidence" value="ECO:0007669"/>
    <property type="project" value="TreeGrafter"/>
</dbReference>
<evidence type="ECO:0000259" key="5">
    <source>
        <dbReference type="PROSITE" id="PS50977"/>
    </source>
</evidence>
<keyword evidence="1" id="KW-0805">Transcription regulation</keyword>
<feature type="DNA-binding region" description="H-T-H motif" evidence="4">
    <location>
        <begin position="32"/>
        <end position="51"/>
    </location>
</feature>
<dbReference type="SUPFAM" id="SSF46689">
    <property type="entry name" value="Homeodomain-like"/>
    <property type="match status" value="1"/>
</dbReference>
<name>A0A126ZVY4_9MICC</name>
<dbReference type="KEGG" id="satk:SA2016_0629"/>
<organism evidence="6 7">
    <name type="scientific">Sinomonas atrocyanea</name>
    <dbReference type="NCBI Taxonomy" id="37927"/>
    <lineage>
        <taxon>Bacteria</taxon>
        <taxon>Bacillati</taxon>
        <taxon>Actinomycetota</taxon>
        <taxon>Actinomycetes</taxon>
        <taxon>Micrococcales</taxon>
        <taxon>Micrococcaceae</taxon>
        <taxon>Sinomonas</taxon>
    </lineage>
</organism>
<dbReference type="Proteomes" id="UP000070134">
    <property type="component" value="Chromosome"/>
</dbReference>